<dbReference type="Proteomes" id="UP000035680">
    <property type="component" value="Unassembled WGS sequence"/>
</dbReference>
<reference evidence="2" key="2">
    <citation type="submission" date="2015-08" db="UniProtKB">
        <authorList>
            <consortium name="WormBaseParasite"/>
        </authorList>
    </citation>
    <scope>IDENTIFICATION</scope>
</reference>
<reference evidence="1" key="1">
    <citation type="submission" date="2014-07" db="EMBL/GenBank/DDBJ databases">
        <authorList>
            <person name="Martin A.A"/>
            <person name="De Silva N."/>
        </authorList>
    </citation>
    <scope>NUCLEOTIDE SEQUENCE</scope>
</reference>
<protein>
    <submittedName>
        <fullName evidence="2">CUB domain-containing protein</fullName>
    </submittedName>
</protein>
<evidence type="ECO:0000313" key="2">
    <source>
        <dbReference type="WBParaSite" id="SVE_0011000.1"/>
    </source>
</evidence>
<accession>A0A0K0EUB7</accession>
<proteinExistence type="predicted"/>
<dbReference type="AlphaFoldDB" id="A0A0K0EUB7"/>
<evidence type="ECO:0000313" key="1">
    <source>
        <dbReference type="Proteomes" id="UP000035680"/>
    </source>
</evidence>
<keyword evidence="1" id="KW-1185">Reference proteome</keyword>
<name>A0A0K0EUB7_STRVS</name>
<organism evidence="1 2">
    <name type="scientific">Strongyloides venezuelensis</name>
    <name type="common">Threadworm</name>
    <dbReference type="NCBI Taxonomy" id="75913"/>
    <lineage>
        <taxon>Eukaryota</taxon>
        <taxon>Metazoa</taxon>
        <taxon>Ecdysozoa</taxon>
        <taxon>Nematoda</taxon>
        <taxon>Chromadorea</taxon>
        <taxon>Rhabditida</taxon>
        <taxon>Tylenchina</taxon>
        <taxon>Panagrolaimomorpha</taxon>
        <taxon>Strongyloidoidea</taxon>
        <taxon>Strongyloididae</taxon>
        <taxon>Strongyloides</taxon>
    </lineage>
</organism>
<dbReference type="WBParaSite" id="SVE_0011000.1">
    <property type="protein sequence ID" value="SVE_0011000.1"/>
    <property type="gene ID" value="SVE_0011000"/>
</dbReference>
<sequence length="135" mass="15199">MINISENCCSCPTFYVTPLCKYVKISSKIYGSKIQIATKARTIFKINGIKSCYYVIKAPVNRKVKITILLGQSKLTPTCQSGSGLCIKFLKNRIISPAVFCGETNDYLIFEGRDVIIHYVGKSETEFYSIVYENI</sequence>